<dbReference type="CDD" id="cd01278">
    <property type="entry name" value="aprataxin_related"/>
    <property type="match status" value="1"/>
</dbReference>
<feature type="short sequence motif" description="Histidine triad motif" evidence="3">
    <location>
        <begin position="121"/>
        <end position="125"/>
    </location>
</feature>
<evidence type="ECO:0000256" key="3">
    <source>
        <dbReference type="PROSITE-ProRule" id="PRU00464"/>
    </source>
</evidence>
<evidence type="ECO:0000256" key="2">
    <source>
        <dbReference type="ARBA" id="ARBA00022801"/>
    </source>
</evidence>
<dbReference type="EnsemblPlants" id="OPUNC04G17650.1">
    <property type="protein sequence ID" value="OPUNC04G17650.1"/>
    <property type="gene ID" value="OPUNC04G17650"/>
</dbReference>
<reference evidence="5" key="2">
    <citation type="submission" date="2018-05" db="EMBL/GenBank/DDBJ databases">
        <title>OpunRS2 (Oryza punctata Reference Sequence Version 2).</title>
        <authorList>
            <person name="Zhang J."/>
            <person name="Kudrna D."/>
            <person name="Lee S."/>
            <person name="Talag J."/>
            <person name="Welchert J."/>
            <person name="Wing R.A."/>
        </authorList>
    </citation>
    <scope>NUCLEOTIDE SEQUENCE [LARGE SCALE GENOMIC DNA]</scope>
</reference>
<keyword evidence="6" id="KW-1185">Reference proteome</keyword>
<dbReference type="eggNOG" id="KOG4359">
    <property type="taxonomic scope" value="Eukaryota"/>
</dbReference>
<evidence type="ECO:0000313" key="6">
    <source>
        <dbReference type="Proteomes" id="UP000026962"/>
    </source>
</evidence>
<dbReference type="GO" id="GO:0000166">
    <property type="term" value="F:nucleotide binding"/>
    <property type="evidence" value="ECO:0007669"/>
    <property type="project" value="UniProtKB-KW"/>
</dbReference>
<dbReference type="PANTHER" id="PTHR12486:SF5">
    <property type="entry name" value="ADENOSINE 5'-MONOPHOSPHORAMIDASE HINT3"/>
    <property type="match status" value="1"/>
</dbReference>
<proteinExistence type="predicted"/>
<dbReference type="SUPFAM" id="SSF54197">
    <property type="entry name" value="HIT-like"/>
    <property type="match status" value="1"/>
</dbReference>
<evidence type="ECO:0000313" key="5">
    <source>
        <dbReference type="EnsemblPlants" id="OPUNC04G17650.1"/>
    </source>
</evidence>
<organism evidence="5">
    <name type="scientific">Oryza punctata</name>
    <name type="common">Red rice</name>
    <dbReference type="NCBI Taxonomy" id="4537"/>
    <lineage>
        <taxon>Eukaryota</taxon>
        <taxon>Viridiplantae</taxon>
        <taxon>Streptophyta</taxon>
        <taxon>Embryophyta</taxon>
        <taxon>Tracheophyta</taxon>
        <taxon>Spermatophyta</taxon>
        <taxon>Magnoliopsida</taxon>
        <taxon>Liliopsida</taxon>
        <taxon>Poales</taxon>
        <taxon>Poaceae</taxon>
        <taxon>BOP clade</taxon>
        <taxon>Oryzoideae</taxon>
        <taxon>Oryzeae</taxon>
        <taxon>Oryzinae</taxon>
        <taxon>Oryza</taxon>
    </lineage>
</organism>
<dbReference type="STRING" id="4537.A0A0E0KT92"/>
<name>A0A0E0KT92_ORYPU</name>
<accession>A0A0E0KT92</accession>
<evidence type="ECO:0000259" key="4">
    <source>
        <dbReference type="PROSITE" id="PS51084"/>
    </source>
</evidence>
<dbReference type="AlphaFoldDB" id="A0A0E0KT92"/>
<evidence type="ECO:0000256" key="1">
    <source>
        <dbReference type="ARBA" id="ARBA00022741"/>
    </source>
</evidence>
<dbReference type="InterPro" id="IPR011146">
    <property type="entry name" value="HIT-like"/>
</dbReference>
<dbReference type="PROSITE" id="PS51084">
    <property type="entry name" value="HIT_2"/>
    <property type="match status" value="1"/>
</dbReference>
<dbReference type="OMA" id="EKKCIFC"/>
<dbReference type="PANTHER" id="PTHR12486">
    <property type="entry name" value="APRATAXIN-RELATED"/>
    <property type="match status" value="1"/>
</dbReference>
<protein>
    <recommendedName>
        <fullName evidence="4">HIT domain-containing protein</fullName>
    </recommendedName>
</protein>
<dbReference type="Gene3D" id="3.30.428.10">
    <property type="entry name" value="HIT-like"/>
    <property type="match status" value="1"/>
</dbReference>
<keyword evidence="1" id="KW-0547">Nucleotide-binding</keyword>
<dbReference type="GO" id="GO:0047627">
    <property type="term" value="F:adenylylsulfatase activity"/>
    <property type="evidence" value="ECO:0007669"/>
    <property type="project" value="UniProtKB-ARBA"/>
</dbReference>
<dbReference type="Proteomes" id="UP000026962">
    <property type="component" value="Chromosome 4"/>
</dbReference>
<reference evidence="5" key="1">
    <citation type="submission" date="2015-04" db="UniProtKB">
        <authorList>
            <consortium name="EnsemblPlants"/>
        </authorList>
    </citation>
    <scope>IDENTIFICATION</scope>
</reference>
<dbReference type="Gramene" id="OPUNC04G17650.1">
    <property type="protein sequence ID" value="OPUNC04G17650.1"/>
    <property type="gene ID" value="OPUNC04G17650"/>
</dbReference>
<dbReference type="Pfam" id="PF11969">
    <property type="entry name" value="DcpS_C"/>
    <property type="match status" value="1"/>
</dbReference>
<dbReference type="InterPro" id="IPR036265">
    <property type="entry name" value="HIT-like_sf"/>
</dbReference>
<keyword evidence="2" id="KW-0378">Hydrolase</keyword>
<feature type="domain" description="HIT" evidence="4">
    <location>
        <begin position="26"/>
        <end position="136"/>
    </location>
</feature>
<sequence length="161" mass="18458">MKKLFCFRGGTAVRRSERASMADWCVFCPIARRDPACSTVLLYSDDRVMAFKDINPSAFRHYLVIPIEHIPTVNNLQRTTEDHQLVSHMLAVGRDLLNRDAPNSEEHRFGFHQPPFNSVDHLHLHCLALPFTPSWRQVKYTPLGPLGGFIEAESLLERIHP</sequence>